<sequence>MSVCVRVHACVWLPSVVCVSVCVRVSVGEELFARICMKMGHRFIKMIQSQPSCKKVRELEEVMYTVCFRNTDLAKAMNRNLPRRPDQHNTACQKFSKFLKKEIKPVRRQRILSYRCAHCQHFEGK</sequence>
<evidence type="ECO:0000313" key="3">
    <source>
        <dbReference type="Proteomes" id="UP000299102"/>
    </source>
</evidence>
<evidence type="ECO:0000313" key="2">
    <source>
        <dbReference type="EMBL" id="GBP36510.1"/>
    </source>
</evidence>
<organism evidence="2 3">
    <name type="scientific">Eumeta variegata</name>
    <name type="common">Bagworm moth</name>
    <name type="synonym">Eumeta japonica</name>
    <dbReference type="NCBI Taxonomy" id="151549"/>
    <lineage>
        <taxon>Eukaryota</taxon>
        <taxon>Metazoa</taxon>
        <taxon>Ecdysozoa</taxon>
        <taxon>Arthropoda</taxon>
        <taxon>Hexapoda</taxon>
        <taxon>Insecta</taxon>
        <taxon>Pterygota</taxon>
        <taxon>Neoptera</taxon>
        <taxon>Endopterygota</taxon>
        <taxon>Lepidoptera</taxon>
        <taxon>Glossata</taxon>
        <taxon>Ditrysia</taxon>
        <taxon>Tineoidea</taxon>
        <taxon>Psychidae</taxon>
        <taxon>Oiketicinae</taxon>
        <taxon>Eumeta</taxon>
    </lineage>
</organism>
<dbReference type="AlphaFoldDB" id="A0A4C1VD98"/>
<proteinExistence type="predicted"/>
<reference evidence="2 3" key="1">
    <citation type="journal article" date="2019" name="Commun. Biol.">
        <title>The bagworm genome reveals a unique fibroin gene that provides high tensile strength.</title>
        <authorList>
            <person name="Kono N."/>
            <person name="Nakamura H."/>
            <person name="Ohtoshi R."/>
            <person name="Tomita M."/>
            <person name="Numata K."/>
            <person name="Arakawa K."/>
        </authorList>
    </citation>
    <scope>NUCLEOTIDE SEQUENCE [LARGE SCALE GENOMIC DNA]</scope>
</reference>
<name>A0A4C1VD98_EUMVA</name>
<gene>
    <name evidence="2" type="ORF">EVAR_8343_1</name>
</gene>
<evidence type="ECO:0000256" key="1">
    <source>
        <dbReference type="SAM" id="SignalP"/>
    </source>
</evidence>
<comment type="caution">
    <text evidence="2">The sequence shown here is derived from an EMBL/GenBank/DDBJ whole genome shotgun (WGS) entry which is preliminary data.</text>
</comment>
<keyword evidence="3" id="KW-1185">Reference proteome</keyword>
<feature type="chain" id="PRO_5020029934" evidence="1">
    <location>
        <begin position="29"/>
        <end position="125"/>
    </location>
</feature>
<keyword evidence="1" id="KW-0732">Signal</keyword>
<dbReference type="EMBL" id="BGZK01000319">
    <property type="protein sequence ID" value="GBP36510.1"/>
    <property type="molecule type" value="Genomic_DNA"/>
</dbReference>
<protein>
    <submittedName>
        <fullName evidence="2">Uncharacterized protein</fullName>
    </submittedName>
</protein>
<feature type="signal peptide" evidence="1">
    <location>
        <begin position="1"/>
        <end position="28"/>
    </location>
</feature>
<accession>A0A4C1VD98</accession>
<dbReference type="Proteomes" id="UP000299102">
    <property type="component" value="Unassembled WGS sequence"/>
</dbReference>